<reference evidence="3 4" key="1">
    <citation type="submission" date="2020-11" db="EMBL/GenBank/DDBJ databases">
        <title>Draft genome sequencing of a Lachnospiraceae strain isolated from anoxic soil subjected to BSD treatment.</title>
        <authorList>
            <person name="Uek A."/>
            <person name="Tonouchi A."/>
        </authorList>
    </citation>
    <scope>NUCLEOTIDE SEQUENCE [LARGE SCALE GENOMIC DNA]</scope>
    <source>
        <strain evidence="3 4">TB5</strain>
    </source>
</reference>
<dbReference type="KEGG" id="ahb:bsdtb5_42130"/>
<evidence type="ECO:0000256" key="2">
    <source>
        <dbReference type="SAM" id="Phobius"/>
    </source>
</evidence>
<feature type="region of interest" description="Disordered" evidence="1">
    <location>
        <begin position="202"/>
        <end position="259"/>
    </location>
</feature>
<keyword evidence="2" id="KW-0812">Transmembrane</keyword>
<feature type="transmembrane region" description="Helical" evidence="2">
    <location>
        <begin position="87"/>
        <end position="112"/>
    </location>
</feature>
<evidence type="ECO:0000313" key="4">
    <source>
        <dbReference type="Proteomes" id="UP000595897"/>
    </source>
</evidence>
<protein>
    <submittedName>
        <fullName evidence="3">Uncharacterized protein</fullName>
    </submittedName>
</protein>
<feature type="transmembrane region" description="Helical" evidence="2">
    <location>
        <begin position="124"/>
        <end position="145"/>
    </location>
</feature>
<name>A0A7R7IGA9_9FIRM</name>
<dbReference type="RefSeq" id="WP_271713919.1">
    <property type="nucleotide sequence ID" value="NZ_AP024169.1"/>
</dbReference>
<feature type="transmembrane region" description="Helical" evidence="2">
    <location>
        <begin position="12"/>
        <end position="33"/>
    </location>
</feature>
<feature type="compositionally biased region" description="Basic and acidic residues" evidence="1">
    <location>
        <begin position="388"/>
        <end position="398"/>
    </location>
</feature>
<evidence type="ECO:0000256" key="1">
    <source>
        <dbReference type="SAM" id="MobiDB-lite"/>
    </source>
</evidence>
<gene>
    <name evidence="3" type="ORF">bsdtb5_42130</name>
</gene>
<dbReference type="Proteomes" id="UP000595897">
    <property type="component" value="Chromosome"/>
</dbReference>
<sequence>MIQDLFDKNVFIYIMGAMCLMGLLIKFIIAIVYQKLIRASENMGTTSNKLMKMLKLKFEACYKLKIGVNNVDVFVDKYVYRYKFSGILLYTWENLGGLILILCMLTGTVSAGLGLYNECGRNDILSTFFTGILSSSLLIMFESLLNLPAKRCVLKANISDYLDNFLKVRLEKEYISSESLEDYKSEYNEILSMVSSKQQIKKDRKELKRERKEEKEKRKESQKKEKELSLRERQKEELKKESRSSRLHNTEKKNGEEIVKENKKDSLIKIIQKQDANLTSSNSETKVNHNSEKEMEEFISSIVKSMLENGNEKSEFKLEDITTDMVVKEFEKRKENLLKAKGSKGVKEGEALYNKEKLRTADSFAATKEEAVNQESNRKNKNSTLNEELQKETVHKETVQNQGNEVVERKESKKTLKSYEFTENEEKIIEDILKEFLA</sequence>
<accession>A0A7R7IGA9</accession>
<dbReference type="AlphaFoldDB" id="A0A7R7IGA9"/>
<keyword evidence="4" id="KW-1185">Reference proteome</keyword>
<keyword evidence="2" id="KW-0472">Membrane</keyword>
<evidence type="ECO:0000313" key="3">
    <source>
        <dbReference type="EMBL" id="BCN32918.1"/>
    </source>
</evidence>
<feature type="region of interest" description="Disordered" evidence="1">
    <location>
        <begin position="367"/>
        <end position="413"/>
    </location>
</feature>
<proteinExistence type="predicted"/>
<organism evidence="3 4">
    <name type="scientific">Anaeromicropila herbilytica</name>
    <dbReference type="NCBI Taxonomy" id="2785025"/>
    <lineage>
        <taxon>Bacteria</taxon>
        <taxon>Bacillati</taxon>
        <taxon>Bacillota</taxon>
        <taxon>Clostridia</taxon>
        <taxon>Lachnospirales</taxon>
        <taxon>Lachnospiraceae</taxon>
        <taxon>Anaeromicropila</taxon>
    </lineage>
</organism>
<keyword evidence="2" id="KW-1133">Transmembrane helix</keyword>
<dbReference type="EMBL" id="AP024169">
    <property type="protein sequence ID" value="BCN32918.1"/>
    <property type="molecule type" value="Genomic_DNA"/>
</dbReference>